<dbReference type="STRING" id="671072.PL9214670142"/>
<dbReference type="RefSeq" id="WP_072722476.1">
    <property type="nucleotide sequence ID" value="NZ_LN889815.1"/>
</dbReference>
<evidence type="ECO:0008006" key="3">
    <source>
        <dbReference type="Google" id="ProtNLM"/>
    </source>
</evidence>
<gene>
    <name evidence="1" type="ORF">PL9214670142</name>
</gene>
<proteinExistence type="predicted"/>
<name>A0A1J1LUI9_9CYAN</name>
<dbReference type="Pfam" id="PF05565">
    <property type="entry name" value="Sipho_Gp157"/>
    <property type="match status" value="1"/>
</dbReference>
<keyword evidence="2" id="KW-1185">Reference proteome</keyword>
<dbReference type="OrthoDB" id="425370at2"/>
<dbReference type="EMBL" id="CZDF01000174">
    <property type="protein sequence ID" value="CUR35516.1"/>
    <property type="molecule type" value="Genomic_DNA"/>
</dbReference>
<evidence type="ECO:0000313" key="2">
    <source>
        <dbReference type="Proteomes" id="UP000184315"/>
    </source>
</evidence>
<organism evidence="1 2">
    <name type="scientific">Planktothrix tepida PCC 9214</name>
    <dbReference type="NCBI Taxonomy" id="671072"/>
    <lineage>
        <taxon>Bacteria</taxon>
        <taxon>Bacillati</taxon>
        <taxon>Cyanobacteriota</taxon>
        <taxon>Cyanophyceae</taxon>
        <taxon>Oscillatoriophycideae</taxon>
        <taxon>Oscillatoriales</taxon>
        <taxon>Microcoleaceae</taxon>
        <taxon>Planktothrix</taxon>
    </lineage>
</organism>
<sequence length="192" mass="22025">MANTSIQPISETLDELGEQLELLSQYLESENPEDKAMAEEIYQQLEPKLEKKIDGYVAYINRLKANREFRQLEAKRISSLAKNDEARIIWLTEKLLGFMEQRIEQLGEQRGRKLEGLLCKVSLCQNGGQPQVWINSELAVQDFPAEYVLQLPQLNTQKLKEDVLATESGELCDEQGRMIAKVLPRGKHIRLV</sequence>
<evidence type="ECO:0000313" key="1">
    <source>
        <dbReference type="EMBL" id="CUR35516.1"/>
    </source>
</evidence>
<reference evidence="2" key="1">
    <citation type="submission" date="2015-10" db="EMBL/GenBank/DDBJ databases">
        <authorList>
            <person name="Regsiter A."/>
            <person name="william w."/>
        </authorList>
    </citation>
    <scope>NUCLEOTIDE SEQUENCE [LARGE SCALE GENOMIC DNA]</scope>
</reference>
<dbReference type="Proteomes" id="UP000184315">
    <property type="component" value="Unassembled WGS sequence"/>
</dbReference>
<accession>A0A1J1LUI9</accession>
<dbReference type="AlphaFoldDB" id="A0A1J1LUI9"/>
<dbReference type="InterPro" id="IPR008840">
    <property type="entry name" value="Sipho_Gp157"/>
</dbReference>
<protein>
    <recommendedName>
        <fullName evidence="3">Siphovirus Gp157</fullName>
    </recommendedName>
</protein>